<accession>A0A0E3UNU9</accession>
<dbReference type="KEGG" id="psuw:WQ53_12705"/>
<name>A0A0E3UNU9_9GAMM</name>
<dbReference type="EMBL" id="CP011144">
    <property type="protein sequence ID" value="AKC87486.1"/>
    <property type="molecule type" value="Genomic_DNA"/>
</dbReference>
<feature type="region of interest" description="Disordered" evidence="1">
    <location>
        <begin position="30"/>
        <end position="81"/>
    </location>
</feature>
<dbReference type="PATRIC" id="fig|314722.6.peg.2753"/>
<protein>
    <submittedName>
        <fullName evidence="2">Uncharacterized protein</fullName>
    </submittedName>
</protein>
<evidence type="ECO:0000313" key="2">
    <source>
        <dbReference type="EMBL" id="AKC87486.1"/>
    </source>
</evidence>
<evidence type="ECO:0000313" key="3">
    <source>
        <dbReference type="Proteomes" id="UP000033067"/>
    </source>
</evidence>
<sequence length="81" mass="9078">MRRLLLHGPAGIHRALRSRHGTWRRMRRFSSVQALHSRPAPLIPPGRLRGPEQGRKDAEGVQKPGPGRTLPSRFRSTATSP</sequence>
<dbReference type="AlphaFoldDB" id="A0A0E3UNU9"/>
<organism evidence="2 3">
    <name type="scientific">Pseudoxanthomonas suwonensis</name>
    <dbReference type="NCBI Taxonomy" id="314722"/>
    <lineage>
        <taxon>Bacteria</taxon>
        <taxon>Pseudomonadati</taxon>
        <taxon>Pseudomonadota</taxon>
        <taxon>Gammaproteobacteria</taxon>
        <taxon>Lysobacterales</taxon>
        <taxon>Lysobacteraceae</taxon>
        <taxon>Pseudoxanthomonas</taxon>
    </lineage>
</organism>
<dbReference type="Proteomes" id="UP000033067">
    <property type="component" value="Chromosome"/>
</dbReference>
<keyword evidence="3" id="KW-1185">Reference proteome</keyword>
<evidence type="ECO:0000256" key="1">
    <source>
        <dbReference type="SAM" id="MobiDB-lite"/>
    </source>
</evidence>
<feature type="compositionally biased region" description="Basic and acidic residues" evidence="1">
    <location>
        <begin position="49"/>
        <end position="60"/>
    </location>
</feature>
<reference evidence="2 3" key="1">
    <citation type="journal article" date="2015" name="Genome Announc.">
        <title>Complete Genome Sequence of Pseudoxanthomonas suwonensis Strain J1, a Cellulose-Degrading Bacterium Isolated from Leaf- and Wood-Enriched Soil.</title>
        <authorList>
            <person name="Hou L."/>
            <person name="Jiang J."/>
            <person name="Xu Z."/>
            <person name="Zhou Y."/>
            <person name="Leung F.C."/>
        </authorList>
    </citation>
    <scope>NUCLEOTIDE SEQUENCE [LARGE SCALE GENOMIC DNA]</scope>
    <source>
        <strain evidence="2 3">J1</strain>
    </source>
</reference>
<gene>
    <name evidence="2" type="ORF">WQ53_12705</name>
</gene>
<proteinExistence type="predicted"/>